<dbReference type="PATRIC" id="fig|1430899.3.peg.1243"/>
<dbReference type="Proteomes" id="UP000052258">
    <property type="component" value="Unassembled WGS sequence"/>
</dbReference>
<feature type="domain" description="Flavodoxin-like fold" evidence="3">
    <location>
        <begin position="1"/>
        <end position="165"/>
    </location>
</feature>
<dbReference type="RefSeq" id="WP_007476617.1">
    <property type="nucleotide sequence ID" value="NZ_KQ130614.1"/>
</dbReference>
<gene>
    <name evidence="4" type="ORF">X560_1486</name>
</gene>
<dbReference type="SUPFAM" id="SSF52218">
    <property type="entry name" value="Flavoproteins"/>
    <property type="match status" value="1"/>
</dbReference>
<comment type="caution">
    <text evidence="4">The sequence shown here is derived from an EMBL/GenBank/DDBJ whole genome shotgun (WGS) entry which is preliminary data.</text>
</comment>
<sequence>MNILIVYAHPNPDSLNGAILSKVKESIHSKHAVQVIDLYKENFNPCLYFDAETKRRDLKNDPEVGDYRAQLVWAEHVIFIFPIWWSGMPAILKGFIDRVFTKGFAYSYKGLKPVGHLRNRTAWVITTDDTPKIYTQLFQHDYGKVLQKQVLQMCGFKKVRRFSLPFVRQTNQTKREAFLNKVMSLSKIL</sequence>
<keyword evidence="2" id="KW-0560">Oxidoreductase</keyword>
<dbReference type="InterPro" id="IPR029039">
    <property type="entry name" value="Flavoprotein-like_sf"/>
</dbReference>
<evidence type="ECO:0000259" key="3">
    <source>
        <dbReference type="Pfam" id="PF02525"/>
    </source>
</evidence>
<dbReference type="InterPro" id="IPR051545">
    <property type="entry name" value="NAD(P)H_dehydrogenase_qn"/>
</dbReference>
<dbReference type="OrthoDB" id="9798454at2"/>
<evidence type="ECO:0000256" key="2">
    <source>
        <dbReference type="ARBA" id="ARBA00023002"/>
    </source>
</evidence>
<name>A0A0J8GB22_9LIST</name>
<protein>
    <submittedName>
        <fullName evidence="4">Putative NADPH-quinone reductase (Modulator of drug activity B)</fullName>
    </submittedName>
</protein>
<dbReference type="PANTHER" id="PTHR10204:SF34">
    <property type="entry name" value="NAD(P)H DEHYDROGENASE [QUINONE] 1 ISOFORM 1"/>
    <property type="match status" value="1"/>
</dbReference>
<evidence type="ECO:0000313" key="4">
    <source>
        <dbReference type="EMBL" id="KMT59932.1"/>
    </source>
</evidence>
<dbReference type="InterPro" id="IPR003680">
    <property type="entry name" value="Flavodoxin_fold"/>
</dbReference>
<accession>A0A0J8GB22</accession>
<reference evidence="4 5" key="1">
    <citation type="journal article" date="2015" name="Genome Biol. Evol.">
        <title>Comparative Genomics of Listeria Sensu Lato: Genus-Wide Differences in Evolutionary Dynamics and the Progressive Gain of Complex, Potentially Pathogenicity-Related Traits through Lateral Gene Transfer.</title>
        <authorList>
            <person name="Chiara M."/>
            <person name="Caruso M."/>
            <person name="D'Erchia A.M."/>
            <person name="Manzari C."/>
            <person name="Fraccalvieri R."/>
            <person name="Goffredo E."/>
            <person name="Latorre L."/>
            <person name="Miccolupo A."/>
            <person name="Padalino I."/>
            <person name="Santagada G."/>
            <person name="Chiocco D."/>
            <person name="Pesole G."/>
            <person name="Horner D.S."/>
            <person name="Parisi A."/>
        </authorList>
    </citation>
    <scope>NUCLEOTIDE SEQUENCE [LARGE SCALE GENOMIC DNA]</scope>
    <source>
        <strain evidence="4 5">1991</strain>
    </source>
</reference>
<dbReference type="GO" id="GO:0005829">
    <property type="term" value="C:cytosol"/>
    <property type="evidence" value="ECO:0007669"/>
    <property type="project" value="TreeGrafter"/>
</dbReference>
<evidence type="ECO:0000256" key="1">
    <source>
        <dbReference type="ARBA" id="ARBA00006252"/>
    </source>
</evidence>
<organism evidence="4 5">
    <name type="scientific">Listeria fleischmannii 1991</name>
    <dbReference type="NCBI Taxonomy" id="1430899"/>
    <lineage>
        <taxon>Bacteria</taxon>
        <taxon>Bacillati</taxon>
        <taxon>Bacillota</taxon>
        <taxon>Bacilli</taxon>
        <taxon>Bacillales</taxon>
        <taxon>Listeriaceae</taxon>
        <taxon>Listeria</taxon>
    </lineage>
</organism>
<evidence type="ECO:0000313" key="5">
    <source>
        <dbReference type="Proteomes" id="UP000052258"/>
    </source>
</evidence>
<dbReference type="AlphaFoldDB" id="A0A0J8GB22"/>
<dbReference type="Gene3D" id="3.40.50.360">
    <property type="match status" value="1"/>
</dbReference>
<comment type="similarity">
    <text evidence="1">Belongs to the NAD(P)H dehydrogenase (quinone) family.</text>
</comment>
<dbReference type="Pfam" id="PF02525">
    <property type="entry name" value="Flavodoxin_2"/>
    <property type="match status" value="1"/>
</dbReference>
<keyword evidence="5" id="KW-1185">Reference proteome</keyword>
<proteinExistence type="inferred from homology"/>
<dbReference type="GO" id="GO:0003955">
    <property type="term" value="F:NAD(P)H dehydrogenase (quinone) activity"/>
    <property type="evidence" value="ECO:0007669"/>
    <property type="project" value="TreeGrafter"/>
</dbReference>
<dbReference type="EMBL" id="AZHO01000012">
    <property type="protein sequence ID" value="KMT59932.1"/>
    <property type="molecule type" value="Genomic_DNA"/>
</dbReference>
<dbReference type="PANTHER" id="PTHR10204">
    <property type="entry name" value="NAD P H OXIDOREDUCTASE-RELATED"/>
    <property type="match status" value="1"/>
</dbReference>